<protein>
    <submittedName>
        <fullName evidence="6">Transcriptional regulator, TetR family</fullName>
    </submittedName>
</protein>
<dbReference type="AlphaFoldDB" id="M2WBW3"/>
<gene>
    <name evidence="6" type="ORF">C884_00953</name>
</gene>
<evidence type="ECO:0000259" key="5">
    <source>
        <dbReference type="PROSITE" id="PS50977"/>
    </source>
</evidence>
<keyword evidence="7" id="KW-1185">Reference proteome</keyword>
<feature type="DNA-binding region" description="H-T-H motif" evidence="4">
    <location>
        <begin position="41"/>
        <end position="60"/>
    </location>
</feature>
<accession>M2WBW3</accession>
<dbReference type="InterPro" id="IPR050109">
    <property type="entry name" value="HTH-type_TetR-like_transc_reg"/>
</dbReference>
<dbReference type="RefSeq" id="WP_006215382.1">
    <property type="nucleotide sequence ID" value="NZ_ANHZ02000019.1"/>
</dbReference>
<dbReference type="EMBL" id="ANHZ02000019">
    <property type="protein sequence ID" value="EME35952.1"/>
    <property type="molecule type" value="Genomic_DNA"/>
</dbReference>
<dbReference type="PANTHER" id="PTHR30055">
    <property type="entry name" value="HTH-TYPE TRANSCRIPTIONAL REGULATOR RUTR"/>
    <property type="match status" value="1"/>
</dbReference>
<evidence type="ECO:0000313" key="6">
    <source>
        <dbReference type="EMBL" id="EME35952.1"/>
    </source>
</evidence>
<evidence type="ECO:0000313" key="7">
    <source>
        <dbReference type="Proteomes" id="UP000009877"/>
    </source>
</evidence>
<keyword evidence="1" id="KW-0805">Transcription regulation</keyword>
<organism evidence="6 7">
    <name type="scientific">Kocuria palustris PEL</name>
    <dbReference type="NCBI Taxonomy" id="1236550"/>
    <lineage>
        <taxon>Bacteria</taxon>
        <taxon>Bacillati</taxon>
        <taxon>Actinomycetota</taxon>
        <taxon>Actinomycetes</taxon>
        <taxon>Micrococcales</taxon>
        <taxon>Micrococcaceae</taxon>
        <taxon>Kocuria</taxon>
    </lineage>
</organism>
<dbReference type="GO" id="GO:0003700">
    <property type="term" value="F:DNA-binding transcription factor activity"/>
    <property type="evidence" value="ECO:0007669"/>
    <property type="project" value="TreeGrafter"/>
</dbReference>
<dbReference type="Proteomes" id="UP000009877">
    <property type="component" value="Unassembled WGS sequence"/>
</dbReference>
<sequence>MKLSCRTPPTDKREATKWRNRRAIVGAAAQLTAEHGIDGFSVESLAERAGVSRRTIFNHFSSVDEAIFASFASKVDQLYEEVEKALGGEPFATLSEACLAFTAALRSVDILTPVHPSIVLLSAMDQERQRPNAERLRSEEIWMIGLMEGMVRYCVDSLRERMGEAELWEIRLLVEMAIAAMSSSVKQWAETTHQTLSERNRRTWTTLLDRSLTRLETGFARPEP</sequence>
<dbReference type="InterPro" id="IPR009057">
    <property type="entry name" value="Homeodomain-like_sf"/>
</dbReference>
<evidence type="ECO:0000256" key="3">
    <source>
        <dbReference type="ARBA" id="ARBA00023163"/>
    </source>
</evidence>
<dbReference type="SUPFAM" id="SSF46689">
    <property type="entry name" value="Homeodomain-like"/>
    <property type="match status" value="1"/>
</dbReference>
<evidence type="ECO:0000256" key="1">
    <source>
        <dbReference type="ARBA" id="ARBA00023015"/>
    </source>
</evidence>
<name>M2WBW3_9MICC</name>
<reference evidence="6 7" key="1">
    <citation type="journal article" date="2014" name="Genome Announc.">
        <title>Draft Genome Sequence of Kocuria palustris PEL.</title>
        <authorList>
            <person name="Sharma G."/>
            <person name="Khatri I."/>
            <person name="Subramanian S."/>
        </authorList>
    </citation>
    <scope>NUCLEOTIDE SEQUENCE [LARGE SCALE GENOMIC DNA]</scope>
    <source>
        <strain evidence="6 7">PEL</strain>
    </source>
</reference>
<evidence type="ECO:0000256" key="4">
    <source>
        <dbReference type="PROSITE-ProRule" id="PRU00335"/>
    </source>
</evidence>
<dbReference type="PRINTS" id="PR00455">
    <property type="entry name" value="HTHTETR"/>
</dbReference>
<dbReference type="InterPro" id="IPR001647">
    <property type="entry name" value="HTH_TetR"/>
</dbReference>
<keyword evidence="2 4" id="KW-0238">DNA-binding</keyword>
<proteinExistence type="predicted"/>
<evidence type="ECO:0000256" key="2">
    <source>
        <dbReference type="ARBA" id="ARBA00023125"/>
    </source>
</evidence>
<dbReference type="GO" id="GO:0000976">
    <property type="term" value="F:transcription cis-regulatory region binding"/>
    <property type="evidence" value="ECO:0007669"/>
    <property type="project" value="TreeGrafter"/>
</dbReference>
<keyword evidence="3" id="KW-0804">Transcription</keyword>
<comment type="caution">
    <text evidence="6">The sequence shown here is derived from an EMBL/GenBank/DDBJ whole genome shotgun (WGS) entry which is preliminary data.</text>
</comment>
<feature type="domain" description="HTH tetR-type" evidence="5">
    <location>
        <begin position="18"/>
        <end position="78"/>
    </location>
</feature>
<dbReference type="Pfam" id="PF00440">
    <property type="entry name" value="TetR_N"/>
    <property type="match status" value="1"/>
</dbReference>
<dbReference type="PANTHER" id="PTHR30055:SF234">
    <property type="entry name" value="HTH-TYPE TRANSCRIPTIONAL REGULATOR BETI"/>
    <property type="match status" value="1"/>
</dbReference>
<dbReference type="Gene3D" id="1.10.357.10">
    <property type="entry name" value="Tetracycline Repressor, domain 2"/>
    <property type="match status" value="1"/>
</dbReference>
<dbReference type="PROSITE" id="PS50977">
    <property type="entry name" value="HTH_TETR_2"/>
    <property type="match status" value="1"/>
</dbReference>